<evidence type="ECO:0000313" key="2">
    <source>
        <dbReference type="EMBL" id="MBA8951236.1"/>
    </source>
</evidence>
<dbReference type="AlphaFoldDB" id="A0A7W3QLA5"/>
<name>A0A7W3QLA5_ACTNM</name>
<evidence type="ECO:0008006" key="4">
    <source>
        <dbReference type="Google" id="ProtNLM"/>
    </source>
</evidence>
<keyword evidence="1" id="KW-0472">Membrane</keyword>
<evidence type="ECO:0000256" key="1">
    <source>
        <dbReference type="SAM" id="Phobius"/>
    </source>
</evidence>
<comment type="caution">
    <text evidence="2">The sequence shown here is derived from an EMBL/GenBank/DDBJ whole genome shotgun (WGS) entry which is preliminary data.</text>
</comment>
<dbReference type="Proteomes" id="UP000572680">
    <property type="component" value="Unassembled WGS sequence"/>
</dbReference>
<sequence>MRPVIGMVGAALLGLGGAGLGLGLADGTAREAVLRPEAFRHVVTHEWFWPVVAGACETAGLLGAIWLAGQCRDALGRRRALMGGRARRLARACGRDLRRETLELPGVAAAHVRLTGTRSRPRLRMTVLCAPDTRVHALRAALVEGPLERRRAELALPGLVTVLTFRFTDPPPRPRG</sequence>
<dbReference type="RefSeq" id="WP_182843592.1">
    <property type="nucleotide sequence ID" value="NZ_BAAALP010000004.1"/>
</dbReference>
<organism evidence="2 3">
    <name type="scientific">Actinomadura namibiensis</name>
    <dbReference type="NCBI Taxonomy" id="182080"/>
    <lineage>
        <taxon>Bacteria</taxon>
        <taxon>Bacillati</taxon>
        <taxon>Actinomycetota</taxon>
        <taxon>Actinomycetes</taxon>
        <taxon>Streptosporangiales</taxon>
        <taxon>Thermomonosporaceae</taxon>
        <taxon>Actinomadura</taxon>
    </lineage>
</organism>
<accession>A0A7W3QLA5</accession>
<gene>
    <name evidence="2" type="ORF">HNR61_002867</name>
</gene>
<protein>
    <recommendedName>
        <fullName evidence="4">Alkaline shock response membrane anchor protein AmaP</fullName>
    </recommendedName>
</protein>
<keyword evidence="3" id="KW-1185">Reference proteome</keyword>
<dbReference type="EMBL" id="JACJIA010000003">
    <property type="protein sequence ID" value="MBA8951236.1"/>
    <property type="molecule type" value="Genomic_DNA"/>
</dbReference>
<proteinExistence type="predicted"/>
<keyword evidence="1" id="KW-0812">Transmembrane</keyword>
<evidence type="ECO:0000313" key="3">
    <source>
        <dbReference type="Proteomes" id="UP000572680"/>
    </source>
</evidence>
<keyword evidence="1" id="KW-1133">Transmembrane helix</keyword>
<feature type="transmembrane region" description="Helical" evidence="1">
    <location>
        <begin position="47"/>
        <end position="69"/>
    </location>
</feature>
<reference evidence="2 3" key="1">
    <citation type="submission" date="2020-08" db="EMBL/GenBank/DDBJ databases">
        <title>Genomic Encyclopedia of Type Strains, Phase IV (KMG-IV): sequencing the most valuable type-strain genomes for metagenomic binning, comparative biology and taxonomic classification.</title>
        <authorList>
            <person name="Goeker M."/>
        </authorList>
    </citation>
    <scope>NUCLEOTIDE SEQUENCE [LARGE SCALE GENOMIC DNA]</scope>
    <source>
        <strain evidence="2 3">DSM 44197</strain>
    </source>
</reference>